<feature type="transmembrane region" description="Helical" evidence="1">
    <location>
        <begin position="243"/>
        <end position="261"/>
    </location>
</feature>
<keyword evidence="3" id="KW-1185">Reference proteome</keyword>
<organism evidence="2 3">
    <name type="scientific">Trueperella bialowiezensis</name>
    <dbReference type="NCBI Taxonomy" id="312285"/>
    <lineage>
        <taxon>Bacteria</taxon>
        <taxon>Bacillati</taxon>
        <taxon>Actinomycetota</taxon>
        <taxon>Actinomycetes</taxon>
        <taxon>Actinomycetales</taxon>
        <taxon>Actinomycetaceae</taxon>
        <taxon>Trueperella</taxon>
    </lineage>
</organism>
<keyword evidence="1" id="KW-1133">Transmembrane helix</keyword>
<gene>
    <name evidence="2" type="ORF">NCTC13354_01332</name>
</gene>
<dbReference type="KEGG" id="tbw:NCTC13354_01332"/>
<sequence length="262" mass="27126">MSLLFDRVNPARPAAAYHPPLIWASVGAFFAAVLALGVSFGPFTSAVAALLLGLAVIPGWPVLMGVENRVVSRVVMLLTLAAALPAAYFGTIKTTAVVAAGAIIAAFIGEMFRRDGHVKLVEHMSASVAGAMMMVSASLWVHAGGAWNEDVYSRLDPGPTVGLTIAIVIAVAALIHGFDSPNAGWLGTLNAMVTGAVSAYLLGGPVWMGLFAGAAVGVVYAGVQRALTAFERPLTWVQGITKALVPHCSLGVIGYIFTMILL</sequence>
<feature type="transmembrane region" description="Helical" evidence="1">
    <location>
        <begin position="161"/>
        <end position="178"/>
    </location>
</feature>
<feature type="transmembrane region" description="Helical" evidence="1">
    <location>
        <begin position="199"/>
        <end position="223"/>
    </location>
</feature>
<dbReference type="RefSeq" id="WP_126416699.1">
    <property type="nucleotide sequence ID" value="NZ_LR134476.1"/>
</dbReference>
<feature type="transmembrane region" description="Helical" evidence="1">
    <location>
        <begin position="21"/>
        <end position="40"/>
    </location>
</feature>
<evidence type="ECO:0000313" key="2">
    <source>
        <dbReference type="EMBL" id="VEI13611.1"/>
    </source>
</evidence>
<dbReference type="AlphaFoldDB" id="A0A3S5EW41"/>
<keyword evidence="1" id="KW-0472">Membrane</keyword>
<accession>A0A3S5EW41</accession>
<evidence type="ECO:0000313" key="3">
    <source>
        <dbReference type="Proteomes" id="UP000269542"/>
    </source>
</evidence>
<evidence type="ECO:0000256" key="1">
    <source>
        <dbReference type="SAM" id="Phobius"/>
    </source>
</evidence>
<reference evidence="2 3" key="1">
    <citation type="submission" date="2018-12" db="EMBL/GenBank/DDBJ databases">
        <authorList>
            <consortium name="Pathogen Informatics"/>
        </authorList>
    </citation>
    <scope>NUCLEOTIDE SEQUENCE [LARGE SCALE GENOMIC DNA]</scope>
    <source>
        <strain evidence="2 3">NCTC13354</strain>
    </source>
</reference>
<feature type="transmembrane region" description="Helical" evidence="1">
    <location>
        <begin position="95"/>
        <end position="112"/>
    </location>
</feature>
<protein>
    <submittedName>
        <fullName evidence="2">Uncharacterized protein</fullName>
    </submittedName>
</protein>
<feature type="transmembrane region" description="Helical" evidence="1">
    <location>
        <begin position="46"/>
        <end position="63"/>
    </location>
</feature>
<dbReference type="Proteomes" id="UP000269542">
    <property type="component" value="Chromosome"/>
</dbReference>
<keyword evidence="1" id="KW-0812">Transmembrane</keyword>
<proteinExistence type="predicted"/>
<name>A0A3S5EW41_9ACTO</name>
<feature type="transmembrane region" description="Helical" evidence="1">
    <location>
        <begin position="124"/>
        <end position="141"/>
    </location>
</feature>
<dbReference type="OrthoDB" id="3250762at2"/>
<dbReference type="EMBL" id="LR134476">
    <property type="protein sequence ID" value="VEI13611.1"/>
    <property type="molecule type" value="Genomic_DNA"/>
</dbReference>